<dbReference type="PROSITE" id="PS00889">
    <property type="entry name" value="CNMP_BINDING_2"/>
    <property type="match status" value="1"/>
</dbReference>
<gene>
    <name evidence="2" type="ORF">MNBD_GAMMA21-1001</name>
</gene>
<dbReference type="CDD" id="cd00038">
    <property type="entry name" value="CAP_ED"/>
    <property type="match status" value="2"/>
</dbReference>
<evidence type="ECO:0000259" key="1">
    <source>
        <dbReference type="PROSITE" id="PS50042"/>
    </source>
</evidence>
<dbReference type="EMBL" id="UOFR01000038">
    <property type="protein sequence ID" value="VAW96369.1"/>
    <property type="molecule type" value="Genomic_DNA"/>
</dbReference>
<dbReference type="SMART" id="SM00100">
    <property type="entry name" value="cNMP"/>
    <property type="match status" value="2"/>
</dbReference>
<dbReference type="InterPro" id="IPR000595">
    <property type="entry name" value="cNMP-bd_dom"/>
</dbReference>
<dbReference type="Gene3D" id="2.60.120.10">
    <property type="entry name" value="Jelly Rolls"/>
    <property type="match status" value="2"/>
</dbReference>
<evidence type="ECO:0000313" key="2">
    <source>
        <dbReference type="EMBL" id="VAW96369.1"/>
    </source>
</evidence>
<dbReference type="InterPro" id="IPR014710">
    <property type="entry name" value="RmlC-like_jellyroll"/>
</dbReference>
<accession>A0A3B1ADJ2</accession>
<protein>
    <recommendedName>
        <fullName evidence="1">Cyclic nucleotide-binding domain-containing protein</fullName>
    </recommendedName>
</protein>
<organism evidence="2">
    <name type="scientific">hydrothermal vent metagenome</name>
    <dbReference type="NCBI Taxonomy" id="652676"/>
    <lineage>
        <taxon>unclassified sequences</taxon>
        <taxon>metagenomes</taxon>
        <taxon>ecological metagenomes</taxon>
    </lineage>
</organism>
<dbReference type="PROSITE" id="PS00888">
    <property type="entry name" value="CNMP_BINDING_1"/>
    <property type="match status" value="1"/>
</dbReference>
<feature type="domain" description="Cyclic nucleotide-binding" evidence="1">
    <location>
        <begin position="165"/>
        <end position="284"/>
    </location>
</feature>
<proteinExistence type="predicted"/>
<dbReference type="InterPro" id="IPR018490">
    <property type="entry name" value="cNMP-bd_dom_sf"/>
</dbReference>
<name>A0A3B1ADJ2_9ZZZZ</name>
<sequence>MVECSKIVTHSKDENVENQQVIDAVVEAVNKHQIFGDLLTTVEKQYLLDRGVVRSVLPGVKLCRQAQRDDKLFILVVGEVEASSGEDSSKTHIASLKQGEIFGEIAALFGMPRVCDITVVRPSVVLEIPSEVLRSIIEARIELRDAVLERFRDRITETALRTVPMFRFLTEESMQSLVEHSTVYGAPPGSILIEEGEIGESLFVVIYGNLRVSHDVNGKHLNLALLQPGDYFGEWSLLTGSPRTATVSALSQVELVCVERSAFLEVVQKHPEIRDRIDLEAHNRHDQLETTEALSGEHRAGQNLDEIKDILKNTD</sequence>
<dbReference type="PRINTS" id="PR00103">
    <property type="entry name" value="CAMPKINASE"/>
</dbReference>
<dbReference type="PANTHER" id="PTHR23011">
    <property type="entry name" value="CYCLIC NUCLEOTIDE-BINDING DOMAIN CONTAINING PROTEIN"/>
    <property type="match status" value="1"/>
</dbReference>
<dbReference type="AlphaFoldDB" id="A0A3B1ADJ2"/>
<dbReference type="InterPro" id="IPR018488">
    <property type="entry name" value="cNMP-bd_CS"/>
</dbReference>
<dbReference type="Pfam" id="PF00027">
    <property type="entry name" value="cNMP_binding"/>
    <property type="match status" value="2"/>
</dbReference>
<reference evidence="2" key="1">
    <citation type="submission" date="2018-06" db="EMBL/GenBank/DDBJ databases">
        <authorList>
            <person name="Zhirakovskaya E."/>
        </authorList>
    </citation>
    <scope>NUCLEOTIDE SEQUENCE</scope>
</reference>
<dbReference type="PROSITE" id="PS50042">
    <property type="entry name" value="CNMP_BINDING_3"/>
    <property type="match status" value="2"/>
</dbReference>
<dbReference type="SUPFAM" id="SSF51206">
    <property type="entry name" value="cAMP-binding domain-like"/>
    <property type="match status" value="2"/>
</dbReference>
<dbReference type="PANTHER" id="PTHR23011:SF28">
    <property type="entry name" value="CYCLIC NUCLEOTIDE-BINDING DOMAIN CONTAINING PROTEIN"/>
    <property type="match status" value="1"/>
</dbReference>
<feature type="domain" description="Cyclic nucleotide-binding" evidence="1">
    <location>
        <begin position="35"/>
        <end position="154"/>
    </location>
</feature>